<dbReference type="PANTHER" id="PTHR11647:SF1">
    <property type="entry name" value="COLLAPSIN RESPONSE MEDIATOR PROTEIN"/>
    <property type="match status" value="1"/>
</dbReference>
<dbReference type="AlphaFoldDB" id="A0A381PNZ8"/>
<dbReference type="SUPFAM" id="SSF51338">
    <property type="entry name" value="Composite domain of metallo-dependent hydrolases"/>
    <property type="match status" value="1"/>
</dbReference>
<dbReference type="InterPro" id="IPR011059">
    <property type="entry name" value="Metal-dep_hydrolase_composite"/>
</dbReference>
<dbReference type="SUPFAM" id="SSF51556">
    <property type="entry name" value="Metallo-dependent hydrolases"/>
    <property type="match status" value="1"/>
</dbReference>
<accession>A0A381PNZ8</accession>
<dbReference type="Pfam" id="PF07969">
    <property type="entry name" value="Amidohydro_3"/>
    <property type="match status" value="2"/>
</dbReference>
<proteinExistence type="predicted"/>
<dbReference type="Gene3D" id="3.20.20.140">
    <property type="entry name" value="Metal-dependent hydrolases"/>
    <property type="match status" value="2"/>
</dbReference>
<dbReference type="PANTHER" id="PTHR11647">
    <property type="entry name" value="HYDRANTOINASE/DIHYDROPYRIMIDINASE FAMILY MEMBER"/>
    <property type="match status" value="1"/>
</dbReference>
<gene>
    <name evidence="2" type="ORF">METZ01_LOCUS21524</name>
</gene>
<evidence type="ECO:0000313" key="2">
    <source>
        <dbReference type="EMBL" id="SUZ68670.1"/>
    </source>
</evidence>
<sequence>VAEPEFDVVIRGGTVVDGNGSPTKKADVAILGDRIVGVGEIEGSGHREINAAGRIVTPGFVDIHTHLDAQLAWDPIGSSSCWHGVTSVVMGNCGVTFAPVRTEDISALAEIMESVEDIPKEAILGGLPWDWRTYGEYLEFLDGLPKGLNVGGMVGHVAVRWNVMGQDSLDEEPASVEQIEAMCTLVDEAMESGALGFSTSRTLLHRTPDGRPIPGTFADDDELFAFAEVLGRHGRGVFESAPRFEKAGADWAGLKHEIRTLGEITRRSGRPSTFGLVYNAVRPDMSDVALAEVASQNSSGAALRPQTTCRPIGVVLGIQHRTPWARAGTTWKSMQHLDLKERLELIRDPESRQRLIEEANNPEEIHGGGSVMIDLSRLYLLDAENPDYRVGPDGSLEAKAARAGMTPVELFLEETDRSDGTVMLSLPILNQDYEAIETMLRDDSIVMGLADAGAHVGQIMDSSQPTYFLSHWVRDTGFFSLEEGVRRITSDTADLFGLVDRGRIVEGAYADINVIDFDNLALNGPEYVHDFPGGAGRYVQRGVGYDATIVNGQVFMEHGEHTGALAGVTLRSTD</sequence>
<dbReference type="InterPro" id="IPR013108">
    <property type="entry name" value="Amidohydro_3"/>
</dbReference>
<feature type="domain" description="Amidohydrolase 3" evidence="1">
    <location>
        <begin position="47"/>
        <end position="349"/>
    </location>
</feature>
<dbReference type="EMBL" id="UINC01001039">
    <property type="protein sequence ID" value="SUZ68670.1"/>
    <property type="molecule type" value="Genomic_DNA"/>
</dbReference>
<dbReference type="GO" id="GO:0005829">
    <property type="term" value="C:cytosol"/>
    <property type="evidence" value="ECO:0007669"/>
    <property type="project" value="TreeGrafter"/>
</dbReference>
<evidence type="ECO:0000259" key="1">
    <source>
        <dbReference type="Pfam" id="PF07969"/>
    </source>
</evidence>
<feature type="non-terminal residue" evidence="2">
    <location>
        <position position="1"/>
    </location>
</feature>
<organism evidence="2">
    <name type="scientific">marine metagenome</name>
    <dbReference type="NCBI Taxonomy" id="408172"/>
    <lineage>
        <taxon>unclassified sequences</taxon>
        <taxon>metagenomes</taxon>
        <taxon>ecological metagenomes</taxon>
    </lineage>
</organism>
<protein>
    <recommendedName>
        <fullName evidence="1">Amidohydrolase 3 domain-containing protein</fullName>
    </recommendedName>
</protein>
<dbReference type="Gene3D" id="2.30.40.10">
    <property type="entry name" value="Urease, subunit C, domain 1"/>
    <property type="match status" value="1"/>
</dbReference>
<dbReference type="GO" id="GO:0016812">
    <property type="term" value="F:hydrolase activity, acting on carbon-nitrogen (but not peptide) bonds, in cyclic amides"/>
    <property type="evidence" value="ECO:0007669"/>
    <property type="project" value="TreeGrafter"/>
</dbReference>
<reference evidence="2" key="1">
    <citation type="submission" date="2018-05" db="EMBL/GenBank/DDBJ databases">
        <authorList>
            <person name="Lanie J.A."/>
            <person name="Ng W.-L."/>
            <person name="Kazmierczak K.M."/>
            <person name="Andrzejewski T.M."/>
            <person name="Davidsen T.M."/>
            <person name="Wayne K.J."/>
            <person name="Tettelin H."/>
            <person name="Glass J.I."/>
            <person name="Rusch D."/>
            <person name="Podicherti R."/>
            <person name="Tsui H.-C.T."/>
            <person name="Winkler M.E."/>
        </authorList>
    </citation>
    <scope>NUCLEOTIDE SEQUENCE</scope>
</reference>
<name>A0A381PNZ8_9ZZZZ</name>
<dbReference type="InterPro" id="IPR032466">
    <property type="entry name" value="Metal_Hydrolase"/>
</dbReference>
<dbReference type="InterPro" id="IPR050378">
    <property type="entry name" value="Metallo-dep_Hydrolases_sf"/>
</dbReference>
<feature type="domain" description="Amidohydrolase 3" evidence="1">
    <location>
        <begin position="432"/>
        <end position="554"/>
    </location>
</feature>